<keyword evidence="1" id="KW-0812">Transmembrane</keyword>
<proteinExistence type="predicted"/>
<feature type="transmembrane region" description="Helical" evidence="1">
    <location>
        <begin position="7"/>
        <end position="37"/>
    </location>
</feature>
<feature type="non-terminal residue" evidence="2">
    <location>
        <position position="1"/>
    </location>
</feature>
<evidence type="ECO:0000313" key="2">
    <source>
        <dbReference type="EMBL" id="CDW17766.1"/>
    </source>
</evidence>
<dbReference type="AlphaFoldDB" id="A0A0K2SWV6"/>
<organism evidence="2">
    <name type="scientific">Lepeophtheirus salmonis</name>
    <name type="common">Salmon louse</name>
    <name type="synonym">Caligus salmonis</name>
    <dbReference type="NCBI Taxonomy" id="72036"/>
    <lineage>
        <taxon>Eukaryota</taxon>
        <taxon>Metazoa</taxon>
        <taxon>Ecdysozoa</taxon>
        <taxon>Arthropoda</taxon>
        <taxon>Crustacea</taxon>
        <taxon>Multicrustacea</taxon>
        <taxon>Hexanauplia</taxon>
        <taxon>Copepoda</taxon>
        <taxon>Siphonostomatoida</taxon>
        <taxon>Caligidae</taxon>
        <taxon>Lepeophtheirus</taxon>
    </lineage>
</organism>
<accession>A0A0K2SWV6</accession>
<evidence type="ECO:0000256" key="1">
    <source>
        <dbReference type="SAM" id="Phobius"/>
    </source>
</evidence>
<name>A0A0K2SWV6_LEPSM</name>
<keyword evidence="1" id="KW-1133">Transmembrane helix</keyword>
<keyword evidence="1" id="KW-0472">Membrane</keyword>
<reference evidence="2" key="1">
    <citation type="submission" date="2014-05" db="EMBL/GenBank/DDBJ databases">
        <authorList>
            <person name="Chronopoulou M."/>
        </authorList>
    </citation>
    <scope>NUCLEOTIDE SEQUENCE</scope>
    <source>
        <tissue evidence="2">Whole organism</tissue>
    </source>
</reference>
<dbReference type="EMBL" id="HACA01000405">
    <property type="protein sequence ID" value="CDW17766.1"/>
    <property type="molecule type" value="Transcribed_RNA"/>
</dbReference>
<sequence>FFFSFCFVLIIIITSCFFLSCLLYDIIVFTCVIMIWFKTLRNTGLNIKLFKPL</sequence>
<protein>
    <submittedName>
        <fullName evidence="2">Uncharacterized protein</fullName>
    </submittedName>
</protein>